<gene>
    <name evidence="8" type="ORF">CIPAW_15G183600</name>
</gene>
<dbReference type="GO" id="GO:0004499">
    <property type="term" value="F:N,N-dimethylaniline monooxygenase activity"/>
    <property type="evidence" value="ECO:0007669"/>
    <property type="project" value="InterPro"/>
</dbReference>
<comment type="cofactor">
    <cofactor evidence="1 7">
        <name>FAD</name>
        <dbReference type="ChEBI" id="CHEBI:57692"/>
    </cofactor>
</comment>
<evidence type="ECO:0000313" key="8">
    <source>
        <dbReference type="EMBL" id="KAG6628177.1"/>
    </source>
</evidence>
<dbReference type="Proteomes" id="UP000811609">
    <property type="component" value="Chromosome 15"/>
</dbReference>
<dbReference type="FunFam" id="3.50.50.60:FF:000167">
    <property type="entry name" value="Flavin-containing monooxygenase"/>
    <property type="match status" value="1"/>
</dbReference>
<organism evidence="8 9">
    <name type="scientific">Carya illinoinensis</name>
    <name type="common">Pecan</name>
    <dbReference type="NCBI Taxonomy" id="32201"/>
    <lineage>
        <taxon>Eukaryota</taxon>
        <taxon>Viridiplantae</taxon>
        <taxon>Streptophyta</taxon>
        <taxon>Embryophyta</taxon>
        <taxon>Tracheophyta</taxon>
        <taxon>Spermatophyta</taxon>
        <taxon>Magnoliopsida</taxon>
        <taxon>eudicotyledons</taxon>
        <taxon>Gunneridae</taxon>
        <taxon>Pentapetalae</taxon>
        <taxon>rosids</taxon>
        <taxon>fabids</taxon>
        <taxon>Fagales</taxon>
        <taxon>Juglandaceae</taxon>
        <taxon>Carya</taxon>
    </lineage>
</organism>
<dbReference type="EC" id="1.-.-.-" evidence="7"/>
<reference evidence="8" key="1">
    <citation type="submission" date="2020-12" db="EMBL/GenBank/DDBJ databases">
        <title>WGS assembly of Carya illinoinensis cv. Pawnee.</title>
        <authorList>
            <person name="Platts A."/>
            <person name="Shu S."/>
            <person name="Wright S."/>
            <person name="Barry K."/>
            <person name="Edger P."/>
            <person name="Pires J.C."/>
            <person name="Schmutz J."/>
        </authorList>
    </citation>
    <scope>NUCLEOTIDE SEQUENCE</scope>
    <source>
        <tissue evidence="8">Leaf</tissue>
    </source>
</reference>
<proteinExistence type="inferred from homology"/>
<dbReference type="InterPro" id="IPR000960">
    <property type="entry name" value="Flavin_mOase"/>
</dbReference>
<keyword evidence="5" id="KW-0521">NADP</keyword>
<sequence length="530" mass="60692">MEKRVAIIGAGTSGLLSCKYMLQTGFNPTVFETKESVGGLWTHTTESTKLQNAKETYQFSDFPWSSSVQDVFPTHTQVLRYLESYAQHFGIIPYIKFNSKVINIDYVGESYEEMESWDQWGGTGKPFGSRGKWHILVQDTRCCSTEVYQFEFVVLCIGRFSGLPNIPEFPPDQGPEVFNGKVIHSMDYSDMDKVSAAELIRRKRIVVVGSLKSAIDIAAECANANGVEYPCTLIQRTAHWFLPSGSLWGVSLGFLYFTRFSELLVHKPGETFPYKFLATILSPLRWGVSKFAESYLRWKSPLKKYGVIPKQSFLQDFASCRIGMLPEKFYDKVDEGSLVLKKSESFSFYKEGLIINGEEPRQLKADLVILATGYKGDQKLKNMFKSQTFQKYIVGSAISIVPLYRQIIHPRIPQLAVIGYAESYFNLCTSEIRCQWLAHFLDGNLELPRIRDMEKEIIMWENHIKQYDGRYFRNSGIASSNIWYNDQLCKDMGCKHKRKKGIFAEYFQPYGPLDYAGLLSKQQEMKNGNK</sequence>
<keyword evidence="3 7" id="KW-0285">Flavoprotein</keyword>
<evidence type="ECO:0000313" key="9">
    <source>
        <dbReference type="Proteomes" id="UP000811609"/>
    </source>
</evidence>
<dbReference type="PIRSF" id="PIRSF000332">
    <property type="entry name" value="FMO"/>
    <property type="match status" value="1"/>
</dbReference>
<dbReference type="InterPro" id="IPR020946">
    <property type="entry name" value="Flavin_mOase-like"/>
</dbReference>
<dbReference type="EMBL" id="CM031823">
    <property type="protein sequence ID" value="KAG6628177.1"/>
    <property type="molecule type" value="Genomic_DNA"/>
</dbReference>
<keyword evidence="6 7" id="KW-0560">Oxidoreductase</keyword>
<evidence type="ECO:0000256" key="4">
    <source>
        <dbReference type="ARBA" id="ARBA00022827"/>
    </source>
</evidence>
<dbReference type="AlphaFoldDB" id="A0A8T1NGX5"/>
<evidence type="ECO:0000256" key="5">
    <source>
        <dbReference type="ARBA" id="ARBA00022857"/>
    </source>
</evidence>
<keyword evidence="4 7" id="KW-0274">FAD</keyword>
<evidence type="ECO:0000256" key="2">
    <source>
        <dbReference type="ARBA" id="ARBA00009183"/>
    </source>
</evidence>
<dbReference type="InterPro" id="IPR050346">
    <property type="entry name" value="FMO-like"/>
</dbReference>
<accession>A0A8T1NGX5</accession>
<dbReference type="FunFam" id="3.50.50.60:FF:000169">
    <property type="entry name" value="Flavin-containing monooxygenase"/>
    <property type="match status" value="1"/>
</dbReference>
<dbReference type="Pfam" id="PF00743">
    <property type="entry name" value="FMO-like"/>
    <property type="match status" value="1"/>
</dbReference>
<comment type="similarity">
    <text evidence="2 7">Belongs to the FMO family.</text>
</comment>
<keyword evidence="7" id="KW-0503">Monooxygenase</keyword>
<protein>
    <recommendedName>
        <fullName evidence="7">Flavin-containing monooxygenase</fullName>
        <ecNumber evidence="7">1.-.-.-</ecNumber>
    </recommendedName>
</protein>
<evidence type="ECO:0000256" key="1">
    <source>
        <dbReference type="ARBA" id="ARBA00001974"/>
    </source>
</evidence>
<dbReference type="GO" id="GO:0050661">
    <property type="term" value="F:NADP binding"/>
    <property type="evidence" value="ECO:0007669"/>
    <property type="project" value="InterPro"/>
</dbReference>
<dbReference type="PROSITE" id="PS51257">
    <property type="entry name" value="PROKAR_LIPOPROTEIN"/>
    <property type="match status" value="1"/>
</dbReference>
<dbReference type="GO" id="GO:0050660">
    <property type="term" value="F:flavin adenine dinucleotide binding"/>
    <property type="evidence" value="ECO:0007669"/>
    <property type="project" value="InterPro"/>
</dbReference>
<evidence type="ECO:0000256" key="6">
    <source>
        <dbReference type="ARBA" id="ARBA00023002"/>
    </source>
</evidence>
<evidence type="ECO:0000256" key="7">
    <source>
        <dbReference type="RuleBase" id="RU361177"/>
    </source>
</evidence>
<name>A0A8T1NGX5_CARIL</name>
<keyword evidence="9" id="KW-1185">Reference proteome</keyword>
<dbReference type="PANTHER" id="PTHR23023">
    <property type="entry name" value="DIMETHYLANILINE MONOOXYGENASE"/>
    <property type="match status" value="1"/>
</dbReference>
<comment type="caution">
    <text evidence="8">The sequence shown here is derived from an EMBL/GenBank/DDBJ whole genome shotgun (WGS) entry which is preliminary data.</text>
</comment>
<evidence type="ECO:0000256" key="3">
    <source>
        <dbReference type="ARBA" id="ARBA00022630"/>
    </source>
</evidence>